<evidence type="ECO:0000313" key="3">
    <source>
        <dbReference type="Proteomes" id="UP000015106"/>
    </source>
</evidence>
<protein>
    <submittedName>
        <fullName evidence="2">Uncharacterized protein</fullName>
    </submittedName>
</protein>
<dbReference type="Gramene" id="TuG1812G0600000696.01.T01">
    <property type="protein sequence ID" value="TuG1812G0600000696.01.T01.cds309327"/>
    <property type="gene ID" value="TuG1812G0600000696.01"/>
</dbReference>
<proteinExistence type="predicted"/>
<evidence type="ECO:0000256" key="1">
    <source>
        <dbReference type="SAM" id="MobiDB-lite"/>
    </source>
</evidence>
<organism evidence="2 3">
    <name type="scientific">Triticum urartu</name>
    <name type="common">Red wild einkorn</name>
    <name type="synonym">Crithodium urartu</name>
    <dbReference type="NCBI Taxonomy" id="4572"/>
    <lineage>
        <taxon>Eukaryota</taxon>
        <taxon>Viridiplantae</taxon>
        <taxon>Streptophyta</taxon>
        <taxon>Embryophyta</taxon>
        <taxon>Tracheophyta</taxon>
        <taxon>Spermatophyta</taxon>
        <taxon>Magnoliopsida</taxon>
        <taxon>Liliopsida</taxon>
        <taxon>Poales</taxon>
        <taxon>Poaceae</taxon>
        <taxon>BOP clade</taxon>
        <taxon>Pooideae</taxon>
        <taxon>Triticodae</taxon>
        <taxon>Triticeae</taxon>
        <taxon>Triticinae</taxon>
        <taxon>Triticum</taxon>
    </lineage>
</organism>
<name>A0A8R7URC6_TRIUA</name>
<feature type="compositionally biased region" description="Basic and acidic residues" evidence="1">
    <location>
        <begin position="1"/>
        <end position="24"/>
    </location>
</feature>
<dbReference type="AlphaFoldDB" id="A0A8R7URC6"/>
<evidence type="ECO:0000313" key="2">
    <source>
        <dbReference type="EnsemblPlants" id="TuG1812G0600000696.01.T01.cds309327"/>
    </source>
</evidence>
<accession>A0A8R7URC6</accession>
<keyword evidence="3" id="KW-1185">Reference proteome</keyword>
<feature type="region of interest" description="Disordered" evidence="1">
    <location>
        <begin position="1"/>
        <end position="71"/>
    </location>
</feature>
<sequence>MDLHRNLSRESETRRAMSERDRPRPVSPATTGARVFSTLAQRNSGSLATRAATSAPERPRPARKASTASGLEGDLRWESLAEALRACARVRPQVETRYPSTSKLGFGKMAGAAVDMRRRSWEAGDAEGDERSWVRRQHLSRSMAAPRRRRLAAAAAAREWEKRDGRWW</sequence>
<dbReference type="EnsemblPlants" id="TuG1812G0600000696.01.T01">
    <property type="protein sequence ID" value="TuG1812G0600000696.01.T01.cds309327"/>
    <property type="gene ID" value="TuG1812G0600000696.01"/>
</dbReference>
<reference evidence="3" key="1">
    <citation type="journal article" date="2013" name="Nature">
        <title>Draft genome of the wheat A-genome progenitor Triticum urartu.</title>
        <authorList>
            <person name="Ling H.Q."/>
            <person name="Zhao S."/>
            <person name="Liu D."/>
            <person name="Wang J."/>
            <person name="Sun H."/>
            <person name="Zhang C."/>
            <person name="Fan H."/>
            <person name="Li D."/>
            <person name="Dong L."/>
            <person name="Tao Y."/>
            <person name="Gao C."/>
            <person name="Wu H."/>
            <person name="Li Y."/>
            <person name="Cui Y."/>
            <person name="Guo X."/>
            <person name="Zheng S."/>
            <person name="Wang B."/>
            <person name="Yu K."/>
            <person name="Liang Q."/>
            <person name="Yang W."/>
            <person name="Lou X."/>
            <person name="Chen J."/>
            <person name="Feng M."/>
            <person name="Jian J."/>
            <person name="Zhang X."/>
            <person name="Luo G."/>
            <person name="Jiang Y."/>
            <person name="Liu J."/>
            <person name="Wang Z."/>
            <person name="Sha Y."/>
            <person name="Zhang B."/>
            <person name="Wu H."/>
            <person name="Tang D."/>
            <person name="Shen Q."/>
            <person name="Xue P."/>
            <person name="Zou S."/>
            <person name="Wang X."/>
            <person name="Liu X."/>
            <person name="Wang F."/>
            <person name="Yang Y."/>
            <person name="An X."/>
            <person name="Dong Z."/>
            <person name="Zhang K."/>
            <person name="Zhang X."/>
            <person name="Luo M.C."/>
            <person name="Dvorak J."/>
            <person name="Tong Y."/>
            <person name="Wang J."/>
            <person name="Yang H."/>
            <person name="Li Z."/>
            <person name="Wang D."/>
            <person name="Zhang A."/>
            <person name="Wang J."/>
        </authorList>
    </citation>
    <scope>NUCLEOTIDE SEQUENCE</scope>
    <source>
        <strain evidence="3">cv. G1812</strain>
    </source>
</reference>
<reference evidence="2" key="3">
    <citation type="submission" date="2022-06" db="UniProtKB">
        <authorList>
            <consortium name="EnsemblPlants"/>
        </authorList>
    </citation>
    <scope>IDENTIFICATION</scope>
</reference>
<reference evidence="2" key="2">
    <citation type="submission" date="2018-03" db="EMBL/GenBank/DDBJ databases">
        <title>The Triticum urartu genome reveals the dynamic nature of wheat genome evolution.</title>
        <authorList>
            <person name="Ling H."/>
            <person name="Ma B."/>
            <person name="Shi X."/>
            <person name="Liu H."/>
            <person name="Dong L."/>
            <person name="Sun H."/>
            <person name="Cao Y."/>
            <person name="Gao Q."/>
            <person name="Zheng S."/>
            <person name="Li Y."/>
            <person name="Yu Y."/>
            <person name="Du H."/>
            <person name="Qi M."/>
            <person name="Li Y."/>
            <person name="Yu H."/>
            <person name="Cui Y."/>
            <person name="Wang N."/>
            <person name="Chen C."/>
            <person name="Wu H."/>
            <person name="Zhao Y."/>
            <person name="Zhang J."/>
            <person name="Li Y."/>
            <person name="Zhou W."/>
            <person name="Zhang B."/>
            <person name="Hu W."/>
            <person name="Eijk M."/>
            <person name="Tang J."/>
            <person name="Witsenboer H."/>
            <person name="Zhao S."/>
            <person name="Li Z."/>
            <person name="Zhang A."/>
            <person name="Wang D."/>
            <person name="Liang C."/>
        </authorList>
    </citation>
    <scope>NUCLEOTIDE SEQUENCE [LARGE SCALE GENOMIC DNA]</scope>
    <source>
        <strain evidence="2">cv. G1812</strain>
    </source>
</reference>
<feature type="compositionally biased region" description="Polar residues" evidence="1">
    <location>
        <begin position="38"/>
        <end position="47"/>
    </location>
</feature>
<dbReference type="Proteomes" id="UP000015106">
    <property type="component" value="Chromosome 6"/>
</dbReference>